<reference evidence="2" key="1">
    <citation type="journal article" date="2021" name="Nat. Commun.">
        <title>Genetic determinants of endophytism in the Arabidopsis root mycobiome.</title>
        <authorList>
            <person name="Mesny F."/>
            <person name="Miyauchi S."/>
            <person name="Thiergart T."/>
            <person name="Pickel B."/>
            <person name="Atanasova L."/>
            <person name="Karlsson M."/>
            <person name="Huettel B."/>
            <person name="Barry K.W."/>
            <person name="Haridas S."/>
            <person name="Chen C."/>
            <person name="Bauer D."/>
            <person name="Andreopoulos W."/>
            <person name="Pangilinan J."/>
            <person name="LaButti K."/>
            <person name="Riley R."/>
            <person name="Lipzen A."/>
            <person name="Clum A."/>
            <person name="Drula E."/>
            <person name="Henrissat B."/>
            <person name="Kohler A."/>
            <person name="Grigoriev I.V."/>
            <person name="Martin F.M."/>
            <person name="Hacquard S."/>
        </authorList>
    </citation>
    <scope>NUCLEOTIDE SEQUENCE</scope>
    <source>
        <strain evidence="2">MPI-CAGE-CH-0230</strain>
    </source>
</reference>
<keyword evidence="3" id="KW-1185">Reference proteome</keyword>
<keyword evidence="1" id="KW-0472">Membrane</keyword>
<protein>
    <submittedName>
        <fullName evidence="2">Uncharacterized protein</fullName>
    </submittedName>
</protein>
<dbReference type="EMBL" id="JAGTJQ010000013">
    <property type="protein sequence ID" value="KAH7014495.1"/>
    <property type="molecule type" value="Genomic_DNA"/>
</dbReference>
<keyword evidence="1" id="KW-0812">Transmembrane</keyword>
<dbReference type="AlphaFoldDB" id="A0A9P8XS40"/>
<sequence length="85" mass="8834">MPEPLRMIIVGESGANGGLGCSFLFLLLYLVQHSRDDAGSRAGSTLLAFLSATLGREVLLSIAYGGSLAYLGDVMGARGDAFLLV</sequence>
<organism evidence="2 3">
    <name type="scientific">Microdochium trichocladiopsis</name>
    <dbReference type="NCBI Taxonomy" id="1682393"/>
    <lineage>
        <taxon>Eukaryota</taxon>
        <taxon>Fungi</taxon>
        <taxon>Dikarya</taxon>
        <taxon>Ascomycota</taxon>
        <taxon>Pezizomycotina</taxon>
        <taxon>Sordariomycetes</taxon>
        <taxon>Xylariomycetidae</taxon>
        <taxon>Xylariales</taxon>
        <taxon>Microdochiaceae</taxon>
        <taxon>Microdochium</taxon>
    </lineage>
</organism>
<evidence type="ECO:0000256" key="1">
    <source>
        <dbReference type="SAM" id="Phobius"/>
    </source>
</evidence>
<comment type="caution">
    <text evidence="2">The sequence shown here is derived from an EMBL/GenBank/DDBJ whole genome shotgun (WGS) entry which is preliminary data.</text>
</comment>
<dbReference type="RefSeq" id="XP_046005462.1">
    <property type="nucleotide sequence ID" value="XM_046155819.1"/>
</dbReference>
<keyword evidence="1" id="KW-1133">Transmembrane helix</keyword>
<dbReference type="GeneID" id="70185365"/>
<evidence type="ECO:0000313" key="2">
    <source>
        <dbReference type="EMBL" id="KAH7014495.1"/>
    </source>
</evidence>
<gene>
    <name evidence="2" type="ORF">B0I36DRAFT_338801</name>
</gene>
<name>A0A9P8XS40_9PEZI</name>
<accession>A0A9P8XS40</accession>
<feature type="transmembrane region" description="Helical" evidence="1">
    <location>
        <begin position="6"/>
        <end position="31"/>
    </location>
</feature>
<dbReference type="Proteomes" id="UP000756346">
    <property type="component" value="Unassembled WGS sequence"/>
</dbReference>
<evidence type="ECO:0000313" key="3">
    <source>
        <dbReference type="Proteomes" id="UP000756346"/>
    </source>
</evidence>
<proteinExistence type="predicted"/>